<dbReference type="InterPro" id="IPR011008">
    <property type="entry name" value="Dimeric_a/b-barrel"/>
</dbReference>
<dbReference type="InterPro" id="IPR050744">
    <property type="entry name" value="AI-2_Isomerase_LsrG"/>
</dbReference>
<comment type="caution">
    <text evidence="2">The sequence shown here is derived from an EMBL/GenBank/DDBJ whole genome shotgun (WGS) entry which is preliminary data.</text>
</comment>
<name>A0ABX2G8Y0_9BURK</name>
<dbReference type="Gene3D" id="3.30.70.100">
    <property type="match status" value="1"/>
</dbReference>
<feature type="domain" description="ABM" evidence="1">
    <location>
        <begin position="2"/>
        <end position="90"/>
    </location>
</feature>
<protein>
    <submittedName>
        <fullName evidence="2">Quinol monooxygenase YgiN</fullName>
    </submittedName>
</protein>
<dbReference type="InterPro" id="IPR007138">
    <property type="entry name" value="ABM_dom"/>
</dbReference>
<dbReference type="SUPFAM" id="SSF54909">
    <property type="entry name" value="Dimeric alpha+beta barrel"/>
    <property type="match status" value="1"/>
</dbReference>
<dbReference type="PROSITE" id="PS51725">
    <property type="entry name" value="ABM"/>
    <property type="match status" value="1"/>
</dbReference>
<dbReference type="PANTHER" id="PTHR33336:SF3">
    <property type="entry name" value="ABM DOMAIN-CONTAINING PROTEIN"/>
    <property type="match status" value="1"/>
</dbReference>
<dbReference type="GO" id="GO:0004497">
    <property type="term" value="F:monooxygenase activity"/>
    <property type="evidence" value="ECO:0007669"/>
    <property type="project" value="UniProtKB-KW"/>
</dbReference>
<organism evidence="2 3">
    <name type="scientific">Sphaerotilus uruguayifluvii</name>
    <dbReference type="NCBI Taxonomy" id="2735897"/>
    <lineage>
        <taxon>Bacteria</taxon>
        <taxon>Pseudomonadati</taxon>
        <taxon>Pseudomonadota</taxon>
        <taxon>Betaproteobacteria</taxon>
        <taxon>Burkholderiales</taxon>
        <taxon>Sphaerotilaceae</taxon>
        <taxon>Sphaerotilus</taxon>
    </lineage>
</organism>
<evidence type="ECO:0000313" key="3">
    <source>
        <dbReference type="Proteomes" id="UP001516061"/>
    </source>
</evidence>
<dbReference type="RefSeq" id="WP_173807252.1">
    <property type="nucleotide sequence ID" value="NZ_JABSNM010000025.1"/>
</dbReference>
<dbReference type="Pfam" id="PF03992">
    <property type="entry name" value="ABM"/>
    <property type="match status" value="1"/>
</dbReference>
<evidence type="ECO:0000313" key="2">
    <source>
        <dbReference type="EMBL" id="NRT58221.1"/>
    </source>
</evidence>
<sequence length="110" mass="12182">MFVLLVELEAVPDRRESLVQALESLVALAPEEPGIDLYAVQVCAEDPNRFFLYEVYRDKAAWEAHLHYPSAKALLDRFGALLAQPPRLLFGTRLSAFARAGAGGMPEAPR</sequence>
<reference evidence="2 3" key="1">
    <citation type="submission" date="2020-05" db="EMBL/GenBank/DDBJ databases">
        <title>Genomic Encyclopedia of Type Strains, Phase IV (KMG-V): Genome sequencing to study the core and pangenomes of soil and plant-associated prokaryotes.</title>
        <authorList>
            <person name="Whitman W."/>
        </authorList>
    </citation>
    <scope>NUCLEOTIDE SEQUENCE [LARGE SCALE GENOMIC DNA]</scope>
    <source>
        <strain evidence="2 3">C29</strain>
    </source>
</reference>
<dbReference type="EMBL" id="JABSNM010000025">
    <property type="protein sequence ID" value="NRT58221.1"/>
    <property type="molecule type" value="Genomic_DNA"/>
</dbReference>
<gene>
    <name evidence="2" type="ORF">HNQ01_003988</name>
</gene>
<proteinExistence type="predicted"/>
<keyword evidence="2" id="KW-0560">Oxidoreductase</keyword>
<accession>A0ABX2G8Y0</accession>
<keyword evidence="3" id="KW-1185">Reference proteome</keyword>
<keyword evidence="2" id="KW-0503">Monooxygenase</keyword>
<evidence type="ECO:0000259" key="1">
    <source>
        <dbReference type="PROSITE" id="PS51725"/>
    </source>
</evidence>
<dbReference type="PANTHER" id="PTHR33336">
    <property type="entry name" value="QUINOL MONOOXYGENASE YGIN-RELATED"/>
    <property type="match status" value="1"/>
</dbReference>
<dbReference type="Proteomes" id="UP001516061">
    <property type="component" value="Unassembled WGS sequence"/>
</dbReference>